<dbReference type="NCBIfam" id="TIGR03296">
    <property type="entry name" value="M6dom_TIGR03296"/>
    <property type="match status" value="1"/>
</dbReference>
<dbReference type="InterPro" id="IPR008757">
    <property type="entry name" value="Peptidase_M6-like_domain"/>
</dbReference>
<dbReference type="Pfam" id="PF05547">
    <property type="entry name" value="Peptidase_M6"/>
    <property type="match status" value="1"/>
</dbReference>
<sequence>MHPLPHCSMQEALARTELKTSFYFPPFIKYSPNSGLVKYLINFSKDFTRPHLLNTPDPHRPHLDIASPQARLTSMNTILLSILFAAGLSASERLAQGPIIPMPLHPDMVEELRATGELKKVAQAWKAFNAQAALHSIPMPAEPVTSGSGIAILVDFYDNKADTFHHPPAAYDTLLFSVGLKKTGSMKDFYIENSYGQFEFSGEVSPYPSSRRAWHRLAGSYDYWSEYYGFEHSAELAEEAVKAADPYVDFARFDNDGPDGIPNSGDDDGAIDAVYVVHAGPGYEENHCGRIWSHMSVTYYETNDASANGGKIRLERYSVQPEEHCAGSLINIGVFAHEYGHILGLPDLYDYDYDSRGVGRWSLMAGGSWNGGGASPAHFDAWCKSRLGWVQPVRVTDYKINAELAAVEFTPVVYRLWTDGDTVGRQYFLVENRRKLGLFDAKLPGEGLLVYHVDEAKHNNNNQYIPGEHSAYHHYRVAVEQADGKFDLERNLSSGDPGDPFPGTWRRREFYTHLPYPTSRDYFEEDTRVGVLDITDSDSVIYAHLDVGKHLPYFRLVSIRQSGGGNARIEPGEKGTLVVTIENLWGAADNVEGELFVNSKAVTVTKPEVSFGAVAEEGVASNASDPFTLALSPEVPGCLETEARLTLRETTTGFEQTFSFALMLGWPGLLVVNDVADEGLSLIYDEVLDNLEVPHEQATAEDLTSLEDMLLAQGTHDSVLVWFTGQESATLSESEEGLLQNFLASGGKLVISSQNLGEDRTGSSFYRDFLHAQFETPNQSEIVINGAGNNPIVGEDELVAVSAAYGTSKDGISATGDAFPILLYSDGNAAAIAFENDTYQLAYLAFPFEGLTGNPYMVLSKEAFMGRVLRWFGYDLGIAEQPSRPSVWGIEILSPVVRAGDAAVMYISLAESQKVELVLYDALGCRVSGKSLGTLNRGNHAIEIPTSALSSGVYFVALKTSRGSHTARLVVVD</sequence>
<dbReference type="PANTHER" id="PTHR41775:SF1">
    <property type="entry name" value="PEPTIDASE M6-LIKE DOMAIN-CONTAINING PROTEIN"/>
    <property type="match status" value="1"/>
</dbReference>
<comment type="caution">
    <text evidence="2">The sequence shown here is derived from an EMBL/GenBank/DDBJ whole genome shotgun (WGS) entry which is preliminary data.</text>
</comment>
<evidence type="ECO:0000313" key="3">
    <source>
        <dbReference type="Proteomes" id="UP000317778"/>
    </source>
</evidence>
<proteinExistence type="predicted"/>
<accession>A0A532VAN9</accession>
<organism evidence="2 3">
    <name type="scientific">candidate division TA06 bacterium B3_TA06</name>
    <dbReference type="NCBI Taxonomy" id="2012487"/>
    <lineage>
        <taxon>Bacteria</taxon>
        <taxon>Bacteria division TA06</taxon>
    </lineage>
</organism>
<evidence type="ECO:0000313" key="2">
    <source>
        <dbReference type="EMBL" id="TKJ44037.1"/>
    </source>
</evidence>
<dbReference type="InterPro" id="IPR026444">
    <property type="entry name" value="Secre_tail"/>
</dbReference>
<reference evidence="2 3" key="1">
    <citation type="submission" date="2017-06" db="EMBL/GenBank/DDBJ databases">
        <title>Novel microbial phyla capable of carbon fixation and sulfur reduction in deep-sea sediments.</title>
        <authorList>
            <person name="Huang J."/>
            <person name="Baker B."/>
            <person name="Wang Y."/>
        </authorList>
    </citation>
    <scope>NUCLEOTIDE SEQUENCE [LARGE SCALE GENOMIC DNA]</scope>
    <source>
        <strain evidence="2">B3_TA06</strain>
    </source>
</reference>
<dbReference type="GO" id="GO:0006508">
    <property type="term" value="P:proteolysis"/>
    <property type="evidence" value="ECO:0007669"/>
    <property type="project" value="InterPro"/>
</dbReference>
<dbReference type="Proteomes" id="UP000317778">
    <property type="component" value="Unassembled WGS sequence"/>
</dbReference>
<feature type="domain" description="Peptidase M6-like" evidence="1">
    <location>
        <begin position="181"/>
        <end position="384"/>
    </location>
</feature>
<dbReference type="EMBL" id="NJBO01000002">
    <property type="protein sequence ID" value="TKJ44037.1"/>
    <property type="molecule type" value="Genomic_DNA"/>
</dbReference>
<dbReference type="SUPFAM" id="SSF55486">
    <property type="entry name" value="Metalloproteases ('zincins'), catalytic domain"/>
    <property type="match status" value="1"/>
</dbReference>
<dbReference type="PANTHER" id="PTHR41775">
    <property type="entry name" value="SECRETED PROTEIN-RELATED"/>
    <property type="match status" value="1"/>
</dbReference>
<gene>
    <name evidence="2" type="ORF">CEE36_02650</name>
</gene>
<protein>
    <recommendedName>
        <fullName evidence="1">Peptidase M6-like domain-containing protein</fullName>
    </recommendedName>
</protein>
<dbReference type="GO" id="GO:0008233">
    <property type="term" value="F:peptidase activity"/>
    <property type="evidence" value="ECO:0007669"/>
    <property type="project" value="InterPro"/>
</dbReference>
<name>A0A532VAN9_UNCT6</name>
<dbReference type="NCBIfam" id="TIGR04183">
    <property type="entry name" value="Por_Secre_tail"/>
    <property type="match status" value="1"/>
</dbReference>
<dbReference type="AlphaFoldDB" id="A0A532VAN9"/>
<evidence type="ECO:0000259" key="1">
    <source>
        <dbReference type="Pfam" id="PF05547"/>
    </source>
</evidence>